<dbReference type="PANTHER" id="PTHR12510:SF15">
    <property type="entry name" value="GAMMA-GLUTAMYLCYCLOTRANSFERASE FAMILY PROTEIN"/>
    <property type="match status" value="1"/>
</dbReference>
<dbReference type="InterPro" id="IPR009288">
    <property type="entry name" value="AIG2-like_dom"/>
</dbReference>
<evidence type="ECO:0000313" key="7">
    <source>
        <dbReference type="Proteomes" id="UP001396334"/>
    </source>
</evidence>
<dbReference type="CDD" id="cd06661">
    <property type="entry name" value="GGCT_like"/>
    <property type="match status" value="1"/>
</dbReference>
<evidence type="ECO:0000256" key="1">
    <source>
        <dbReference type="ARBA" id="ARBA00002782"/>
    </source>
</evidence>
<evidence type="ECO:0000256" key="4">
    <source>
        <dbReference type="RuleBase" id="RU367036"/>
    </source>
</evidence>
<dbReference type="InterPro" id="IPR036568">
    <property type="entry name" value="GGCT-like_sf"/>
</dbReference>
<keyword evidence="3" id="KW-0012">Acyltransferase</keyword>
<dbReference type="Gene3D" id="3.10.490.10">
    <property type="entry name" value="Gamma-glutamyl cyclotransferase-like"/>
    <property type="match status" value="1"/>
</dbReference>
<evidence type="ECO:0000259" key="5">
    <source>
        <dbReference type="Pfam" id="PF06094"/>
    </source>
</evidence>
<dbReference type="PANTHER" id="PTHR12510">
    <property type="entry name" value="TROPONIN C-AKIN-1 PROTEIN"/>
    <property type="match status" value="1"/>
</dbReference>
<proteinExistence type="inferred from homology"/>
<organism evidence="6 7">
    <name type="scientific">Hibiscus sabdariffa</name>
    <name type="common">roselle</name>
    <dbReference type="NCBI Taxonomy" id="183260"/>
    <lineage>
        <taxon>Eukaryota</taxon>
        <taxon>Viridiplantae</taxon>
        <taxon>Streptophyta</taxon>
        <taxon>Embryophyta</taxon>
        <taxon>Tracheophyta</taxon>
        <taxon>Spermatophyta</taxon>
        <taxon>Magnoliopsida</taxon>
        <taxon>eudicotyledons</taxon>
        <taxon>Gunneridae</taxon>
        <taxon>Pentapetalae</taxon>
        <taxon>rosids</taxon>
        <taxon>malvids</taxon>
        <taxon>Malvales</taxon>
        <taxon>Malvaceae</taxon>
        <taxon>Malvoideae</taxon>
        <taxon>Hibiscus</taxon>
    </lineage>
</organism>
<evidence type="ECO:0000313" key="6">
    <source>
        <dbReference type="EMBL" id="KAK9006171.1"/>
    </source>
</evidence>
<evidence type="ECO:0000256" key="3">
    <source>
        <dbReference type="ARBA" id="ARBA00023315"/>
    </source>
</evidence>
<protein>
    <recommendedName>
        <fullName evidence="4">Gamma-glutamylcyclotransferase family protein</fullName>
    </recommendedName>
</protein>
<dbReference type="Pfam" id="PF06094">
    <property type="entry name" value="GGACT"/>
    <property type="match status" value="1"/>
</dbReference>
<name>A0ABR2R0B5_9ROSI</name>
<keyword evidence="7" id="KW-1185">Reference proteome</keyword>
<feature type="domain" description="Gamma-glutamylcyclotransferase AIG2-like" evidence="5">
    <location>
        <begin position="11"/>
        <end position="123"/>
    </location>
</feature>
<reference evidence="6 7" key="1">
    <citation type="journal article" date="2024" name="G3 (Bethesda)">
        <title>Genome assembly of Hibiscus sabdariffa L. provides insights into metabolisms of medicinal natural products.</title>
        <authorList>
            <person name="Kim T."/>
        </authorList>
    </citation>
    <scope>NUCLEOTIDE SEQUENCE [LARGE SCALE GENOMIC DNA]</scope>
    <source>
        <strain evidence="6">TK-2024</strain>
        <tissue evidence="6">Old leaves</tissue>
    </source>
</reference>
<sequence>MPMAVANQVQIFTYGTLKQGHGNHHLMQDLIARKDAVFLGSHFTHQPHPLVIGPYGIPYLINLPGHGHRVKGELYSVSARGLVRLDQLEGTSIGHYERLPIQVCKDGDKEGAVVAAEAYFAHGSFGERLWERKGKVGLVEFGEKEGKGYIRIEDRPHGCDVVRDITSFLSGNE</sequence>
<dbReference type="Proteomes" id="UP001396334">
    <property type="component" value="Unassembled WGS sequence"/>
</dbReference>
<dbReference type="InterPro" id="IPR013024">
    <property type="entry name" value="GGCT-like"/>
</dbReference>
<accession>A0ABR2R0B5</accession>
<gene>
    <name evidence="6" type="ORF">V6N11_035216</name>
</gene>
<comment type="similarity">
    <text evidence="2 4">Belongs to the gamma-glutamylcyclotransferase family.</text>
</comment>
<dbReference type="EMBL" id="JBBPBN010000029">
    <property type="protein sequence ID" value="KAK9006171.1"/>
    <property type="molecule type" value="Genomic_DNA"/>
</dbReference>
<evidence type="ECO:0000256" key="2">
    <source>
        <dbReference type="ARBA" id="ARBA00008861"/>
    </source>
</evidence>
<comment type="function">
    <text evidence="1">Putative gamma-glutamylcyclotransferase.</text>
</comment>
<dbReference type="SUPFAM" id="SSF110857">
    <property type="entry name" value="Gamma-glutamyl cyclotransferase-like"/>
    <property type="match status" value="1"/>
</dbReference>
<comment type="caution">
    <text evidence="6">The sequence shown here is derived from an EMBL/GenBank/DDBJ whole genome shotgun (WGS) entry which is preliminary data.</text>
</comment>
<dbReference type="InterPro" id="IPR039126">
    <property type="entry name" value="GGACT"/>
</dbReference>
<keyword evidence="3" id="KW-0808">Transferase</keyword>